<dbReference type="OrthoDB" id="182922at2"/>
<dbReference type="RefSeq" id="WP_138088620.1">
    <property type="nucleotide sequence ID" value="NZ_VAUV01000025.1"/>
</dbReference>
<evidence type="ECO:0000313" key="2">
    <source>
        <dbReference type="EMBL" id="TLD68429.1"/>
    </source>
</evidence>
<evidence type="ECO:0000313" key="3">
    <source>
        <dbReference type="Proteomes" id="UP000306196"/>
    </source>
</evidence>
<dbReference type="Gene3D" id="3.40.50.150">
    <property type="entry name" value="Vaccinia Virus protein VP39"/>
    <property type="match status" value="1"/>
</dbReference>
<proteinExistence type="predicted"/>
<dbReference type="InterPro" id="IPR006342">
    <property type="entry name" value="FkbM_mtfrase"/>
</dbReference>
<keyword evidence="2" id="KW-0489">Methyltransferase</keyword>
<protein>
    <submittedName>
        <fullName evidence="2">FkbM family methyltransferase</fullName>
    </submittedName>
</protein>
<dbReference type="Pfam" id="PF05050">
    <property type="entry name" value="Methyltransf_21"/>
    <property type="match status" value="1"/>
</dbReference>
<reference evidence="2 3" key="1">
    <citation type="submission" date="2019-05" db="EMBL/GenBank/DDBJ databases">
        <title>Verrucobacter flavum gen. nov., sp. nov. a new member of the family Verrucomicrobiaceae.</title>
        <authorList>
            <person name="Szuroczki S."/>
            <person name="Abbaszade G."/>
            <person name="Szabo A."/>
            <person name="Felfoldi T."/>
            <person name="Schumann P."/>
            <person name="Boka K."/>
            <person name="Keki Z."/>
            <person name="Toumi M."/>
            <person name="Toth E."/>
        </authorList>
    </citation>
    <scope>NUCLEOTIDE SEQUENCE [LARGE SCALE GENOMIC DNA]</scope>
    <source>
        <strain evidence="2 3">MG-N-17</strain>
    </source>
</reference>
<dbReference type="GO" id="GO:0008168">
    <property type="term" value="F:methyltransferase activity"/>
    <property type="evidence" value="ECO:0007669"/>
    <property type="project" value="UniProtKB-KW"/>
</dbReference>
<dbReference type="InterPro" id="IPR029063">
    <property type="entry name" value="SAM-dependent_MTases_sf"/>
</dbReference>
<evidence type="ECO:0000259" key="1">
    <source>
        <dbReference type="Pfam" id="PF05050"/>
    </source>
</evidence>
<dbReference type="GO" id="GO:0032259">
    <property type="term" value="P:methylation"/>
    <property type="evidence" value="ECO:0007669"/>
    <property type="project" value="UniProtKB-KW"/>
</dbReference>
<dbReference type="PANTHER" id="PTHR34203:SF15">
    <property type="entry name" value="SLL1173 PROTEIN"/>
    <property type="match status" value="1"/>
</dbReference>
<dbReference type="InterPro" id="IPR052514">
    <property type="entry name" value="SAM-dependent_MTase"/>
</dbReference>
<dbReference type="SUPFAM" id="SSF53335">
    <property type="entry name" value="S-adenosyl-L-methionine-dependent methyltransferases"/>
    <property type="match status" value="1"/>
</dbReference>
<name>A0A5R8KA74_9BACT</name>
<sequence length="314" mass="35194">MTNRLRKWMAAGVATFSRQWPFLEGRYRLVDMVEHLLPMSDEIMYARLKNSRVRLSFRRSDKLGVLLYALADAEPNVFRFLSLAMKSASQKAPLLVDLGANIGLVSLRLAAETGCKTISVEPQPGVKDFLEANAKLNGLESQVRLVPHAVGDSSGETFFYVNHRHPASSSMRETPDSQKVHVQIKRLDEMVSRDEWLQAAVMKVDIEGYEREAFLGATGLFETALPPVVFEVNFAALAERGQTPRDVSEPLRQAGYKHFHALGDVLYPPENGVSYLVDVVATTDAHESLRQAYGCDANFRPKPHRHFPLTPMEL</sequence>
<feature type="domain" description="Methyltransferase FkbM" evidence="1">
    <location>
        <begin position="97"/>
        <end position="257"/>
    </location>
</feature>
<organism evidence="2 3">
    <name type="scientific">Phragmitibacter flavus</name>
    <dbReference type="NCBI Taxonomy" id="2576071"/>
    <lineage>
        <taxon>Bacteria</taxon>
        <taxon>Pseudomonadati</taxon>
        <taxon>Verrucomicrobiota</taxon>
        <taxon>Verrucomicrobiia</taxon>
        <taxon>Verrucomicrobiales</taxon>
        <taxon>Verrucomicrobiaceae</taxon>
        <taxon>Phragmitibacter</taxon>
    </lineage>
</organism>
<dbReference type="Proteomes" id="UP000306196">
    <property type="component" value="Unassembled WGS sequence"/>
</dbReference>
<keyword evidence="2" id="KW-0808">Transferase</keyword>
<dbReference type="AlphaFoldDB" id="A0A5R8KA74"/>
<dbReference type="EMBL" id="VAUV01000025">
    <property type="protein sequence ID" value="TLD68429.1"/>
    <property type="molecule type" value="Genomic_DNA"/>
</dbReference>
<keyword evidence="3" id="KW-1185">Reference proteome</keyword>
<comment type="caution">
    <text evidence="2">The sequence shown here is derived from an EMBL/GenBank/DDBJ whole genome shotgun (WGS) entry which is preliminary data.</text>
</comment>
<dbReference type="NCBIfam" id="TIGR01444">
    <property type="entry name" value="fkbM_fam"/>
    <property type="match status" value="1"/>
</dbReference>
<gene>
    <name evidence="2" type="ORF">FEM03_22755</name>
</gene>
<accession>A0A5R8KA74</accession>
<dbReference type="PANTHER" id="PTHR34203">
    <property type="entry name" value="METHYLTRANSFERASE, FKBM FAMILY PROTEIN"/>
    <property type="match status" value="1"/>
</dbReference>